<dbReference type="AlphaFoldDB" id="A0A5B7ZPU4"/>
<reference evidence="1 2" key="1">
    <citation type="submission" date="2019-06" db="EMBL/GenBank/DDBJ databases">
        <title>Thermomonas aquatica sp. nov., isolated from an industrial wastewater treatment plant.</title>
        <authorList>
            <person name="Jeon J.H."/>
            <person name="Park D.-S."/>
        </authorList>
    </citation>
    <scope>NUCLEOTIDE SEQUENCE [LARGE SCALE GENOMIC DNA]</scope>
    <source>
        <strain evidence="1 2">SY21</strain>
    </source>
</reference>
<dbReference type="Gene3D" id="1.10.260.40">
    <property type="entry name" value="lambda repressor-like DNA-binding domains"/>
    <property type="match status" value="1"/>
</dbReference>
<organism evidence="1 2">
    <name type="scientific">Thermomonas aquatica</name>
    <dbReference type="NCBI Taxonomy" id="2202149"/>
    <lineage>
        <taxon>Bacteria</taxon>
        <taxon>Pseudomonadati</taxon>
        <taxon>Pseudomonadota</taxon>
        <taxon>Gammaproteobacteria</taxon>
        <taxon>Lysobacterales</taxon>
        <taxon>Lysobacteraceae</taxon>
        <taxon>Thermomonas</taxon>
    </lineage>
</organism>
<gene>
    <name evidence="1" type="ORF">FHQ07_03790</name>
</gene>
<accession>A0A5B7ZPU4</accession>
<dbReference type="InterPro" id="IPR010982">
    <property type="entry name" value="Lambda_DNA-bd_dom_sf"/>
</dbReference>
<dbReference type="Proteomes" id="UP000308149">
    <property type="component" value="Chromosome"/>
</dbReference>
<dbReference type="GO" id="GO:0003677">
    <property type="term" value="F:DNA binding"/>
    <property type="evidence" value="ECO:0007669"/>
    <property type="project" value="InterPro"/>
</dbReference>
<dbReference type="EMBL" id="CP040871">
    <property type="protein sequence ID" value="QDA56496.1"/>
    <property type="molecule type" value="Genomic_DNA"/>
</dbReference>
<proteinExistence type="predicted"/>
<dbReference type="KEGG" id="thes:FHQ07_03790"/>
<evidence type="ECO:0000313" key="2">
    <source>
        <dbReference type="Proteomes" id="UP000308149"/>
    </source>
</evidence>
<keyword evidence="2" id="KW-1185">Reference proteome</keyword>
<protein>
    <submittedName>
        <fullName evidence="1">Fis family transcriptional regulator</fullName>
    </submittedName>
</protein>
<dbReference type="RefSeq" id="WP_139715421.1">
    <property type="nucleotide sequence ID" value="NZ_CP040871.1"/>
</dbReference>
<dbReference type="SUPFAM" id="SSF47413">
    <property type="entry name" value="lambda repressor-like DNA-binding domains"/>
    <property type="match status" value="1"/>
</dbReference>
<dbReference type="OrthoDB" id="9809434at2"/>
<name>A0A5B7ZPU4_9GAMM</name>
<sequence>MSKNKHIGSDFDVFLAEQGELEEATAIAVKRVIAWQIEQAMQTTGVNKSALAKRMHTSRTVVDRMLDATDTGLTLETMTRAATALGFRVRVDLVAA</sequence>
<evidence type="ECO:0000313" key="1">
    <source>
        <dbReference type="EMBL" id="QDA56496.1"/>
    </source>
</evidence>